<dbReference type="GO" id="GO:0003700">
    <property type="term" value="F:DNA-binding transcription factor activity"/>
    <property type="evidence" value="ECO:0007669"/>
    <property type="project" value="InterPro"/>
</dbReference>
<gene>
    <name evidence="6" type="ORF">C811_01464</name>
</gene>
<dbReference type="Pfam" id="PF00126">
    <property type="entry name" value="HTH_1"/>
    <property type="match status" value="1"/>
</dbReference>
<keyword evidence="2" id="KW-0805">Transcription regulation</keyword>
<evidence type="ECO:0000256" key="1">
    <source>
        <dbReference type="ARBA" id="ARBA00009437"/>
    </source>
</evidence>
<dbReference type="PROSITE" id="PS50931">
    <property type="entry name" value="HTH_LYSR"/>
    <property type="match status" value="1"/>
</dbReference>
<evidence type="ECO:0000256" key="4">
    <source>
        <dbReference type="ARBA" id="ARBA00023163"/>
    </source>
</evidence>
<dbReference type="Pfam" id="PF03466">
    <property type="entry name" value="LysR_substrate"/>
    <property type="match status" value="1"/>
</dbReference>
<dbReference type="InterPro" id="IPR005119">
    <property type="entry name" value="LysR_subst-bd"/>
</dbReference>
<dbReference type="STRING" id="1235794.C811_01464"/>
<feature type="domain" description="HTH lysR-type" evidence="5">
    <location>
        <begin position="1"/>
        <end position="58"/>
    </location>
</feature>
<dbReference type="SUPFAM" id="SSF53850">
    <property type="entry name" value="Periplasmic binding protein-like II"/>
    <property type="match status" value="1"/>
</dbReference>
<dbReference type="InterPro" id="IPR000847">
    <property type="entry name" value="LysR_HTH_N"/>
</dbReference>
<name>R9KXU0_9ACTN</name>
<dbReference type="AlphaFoldDB" id="R9KXU0"/>
<dbReference type="eggNOG" id="COG0583">
    <property type="taxonomic scope" value="Bacteria"/>
</dbReference>
<keyword evidence="7" id="KW-1185">Reference proteome</keyword>
<dbReference type="InterPro" id="IPR050950">
    <property type="entry name" value="HTH-type_LysR_regulators"/>
</dbReference>
<dbReference type="RefSeq" id="WP_016309665.1">
    <property type="nucleotide sequence ID" value="NZ_KE159646.1"/>
</dbReference>
<sequence length="292" mass="32082">MNINQLEWFCLAYEARSFAKAAERAFVSRQALGKALAHLEGEVGAQLFERSEAGVTPTAAADAAYPIAQRIVADERTLRRACAEAAQAEHPAIRIAIANGVLRSLSAGLLGRLEEAFPALDFFIEKHYFLECFDRLETGEVDFALCPAPREGSYQRWPVAEESVFVVADNTLVSFDPDTCTLEDLESLAFFLPGDRGPNDLGLGRAMAERGLTRHTNTQYTDYDFITEKVIAGQGAALAPESALAPFVEAGLTTFPVPEPTVRWRVELLARQRELTEVERQVIAFLTASANQ</sequence>
<organism evidence="6 7">
    <name type="scientific">Adlercreutzia caecimuris B7</name>
    <dbReference type="NCBI Taxonomy" id="1235794"/>
    <lineage>
        <taxon>Bacteria</taxon>
        <taxon>Bacillati</taxon>
        <taxon>Actinomycetota</taxon>
        <taxon>Coriobacteriia</taxon>
        <taxon>Eggerthellales</taxon>
        <taxon>Eggerthellaceae</taxon>
        <taxon>Adlercreutzia</taxon>
    </lineage>
</organism>
<evidence type="ECO:0000313" key="6">
    <source>
        <dbReference type="EMBL" id="EOS51046.1"/>
    </source>
</evidence>
<evidence type="ECO:0000256" key="3">
    <source>
        <dbReference type="ARBA" id="ARBA00023125"/>
    </source>
</evidence>
<dbReference type="Gene3D" id="1.10.10.10">
    <property type="entry name" value="Winged helix-like DNA-binding domain superfamily/Winged helix DNA-binding domain"/>
    <property type="match status" value="1"/>
</dbReference>
<comment type="similarity">
    <text evidence="1">Belongs to the LysR transcriptional regulatory family.</text>
</comment>
<dbReference type="Proteomes" id="UP000014204">
    <property type="component" value="Unassembled WGS sequence"/>
</dbReference>
<dbReference type="CDD" id="cd05466">
    <property type="entry name" value="PBP2_LTTR_substrate"/>
    <property type="match status" value="1"/>
</dbReference>
<keyword evidence="4" id="KW-0804">Transcription</keyword>
<dbReference type="HOGENOM" id="CLU_1068382_0_0_11"/>
<dbReference type="OrthoDB" id="3176554at2"/>
<dbReference type="GO" id="GO:0005829">
    <property type="term" value="C:cytosol"/>
    <property type="evidence" value="ECO:0007669"/>
    <property type="project" value="TreeGrafter"/>
</dbReference>
<comment type="caution">
    <text evidence="6">The sequence shown here is derived from an EMBL/GenBank/DDBJ whole genome shotgun (WGS) entry which is preliminary data.</text>
</comment>
<dbReference type="GO" id="GO:0003677">
    <property type="term" value="F:DNA binding"/>
    <property type="evidence" value="ECO:0007669"/>
    <property type="project" value="UniProtKB-KW"/>
</dbReference>
<dbReference type="EMBL" id="ASSY01000008">
    <property type="protein sequence ID" value="EOS51046.1"/>
    <property type="molecule type" value="Genomic_DNA"/>
</dbReference>
<proteinExistence type="inferred from homology"/>
<evidence type="ECO:0000256" key="2">
    <source>
        <dbReference type="ARBA" id="ARBA00023015"/>
    </source>
</evidence>
<evidence type="ECO:0000313" key="7">
    <source>
        <dbReference type="Proteomes" id="UP000014204"/>
    </source>
</evidence>
<reference evidence="6 7" key="1">
    <citation type="submission" date="2013-04" db="EMBL/GenBank/DDBJ databases">
        <title>The Genome Sequence of Enterorhabdus caecimuris B7.</title>
        <authorList>
            <consortium name="The Broad Institute Genomics Platform"/>
            <consortium name="The Broad Institute Genome Sequencing Center for Infectious Disease"/>
            <person name="Earl A."/>
            <person name="Xavier R."/>
            <person name="Elson C."/>
            <person name="Duck W."/>
            <person name="Walker B."/>
            <person name="Young S."/>
            <person name="Zeng Q."/>
            <person name="Gargeya S."/>
            <person name="Fitzgerald M."/>
            <person name="Haas B."/>
            <person name="Abouelleil A."/>
            <person name="Allen A.W."/>
            <person name="Alvarado L."/>
            <person name="Arachchi H.M."/>
            <person name="Berlin A.M."/>
            <person name="Chapman S.B."/>
            <person name="Gainer-Dewar J."/>
            <person name="Goldberg J."/>
            <person name="Griggs A."/>
            <person name="Gujja S."/>
            <person name="Hansen M."/>
            <person name="Howarth C."/>
            <person name="Imamovic A."/>
            <person name="Ireland A."/>
            <person name="Larimer J."/>
            <person name="McCowan C."/>
            <person name="Murphy C."/>
            <person name="Pearson M."/>
            <person name="Poon T.W."/>
            <person name="Priest M."/>
            <person name="Roberts A."/>
            <person name="Saif S."/>
            <person name="Shea T."/>
            <person name="Sisk P."/>
            <person name="Sykes S."/>
            <person name="Wortman J."/>
            <person name="Nusbaum C."/>
            <person name="Birren B."/>
        </authorList>
    </citation>
    <scope>NUCLEOTIDE SEQUENCE [LARGE SCALE GENOMIC DNA]</scope>
    <source>
        <strain evidence="6 7">B7</strain>
    </source>
</reference>
<protein>
    <recommendedName>
        <fullName evidence="5">HTH lysR-type domain-containing protein</fullName>
    </recommendedName>
</protein>
<accession>R9KXU0</accession>
<dbReference type="PANTHER" id="PTHR30419">
    <property type="entry name" value="HTH-TYPE TRANSCRIPTIONAL REGULATOR YBHD"/>
    <property type="match status" value="1"/>
</dbReference>
<dbReference type="InterPro" id="IPR036388">
    <property type="entry name" value="WH-like_DNA-bd_sf"/>
</dbReference>
<evidence type="ECO:0000259" key="5">
    <source>
        <dbReference type="PROSITE" id="PS50931"/>
    </source>
</evidence>
<dbReference type="SUPFAM" id="SSF46785">
    <property type="entry name" value="Winged helix' DNA-binding domain"/>
    <property type="match status" value="1"/>
</dbReference>
<dbReference type="Gene3D" id="3.40.190.10">
    <property type="entry name" value="Periplasmic binding protein-like II"/>
    <property type="match status" value="2"/>
</dbReference>
<keyword evidence="3" id="KW-0238">DNA-binding</keyword>
<dbReference type="InterPro" id="IPR036390">
    <property type="entry name" value="WH_DNA-bd_sf"/>
</dbReference>
<dbReference type="GeneID" id="82190954"/>